<accession>M1QJ54</accession>
<dbReference type="EMBL" id="CP004144">
    <property type="protein sequence ID" value="AGF96989.1"/>
    <property type="molecule type" value="Genomic_DNA"/>
</dbReference>
<dbReference type="BioCyc" id="MMAZ1236903:G139K-1558-MONOMER"/>
<reference evidence="1 2" key="1">
    <citation type="journal article" date="2013" name="Genome Announc.">
        <title>Complete Genome of a Methanosarcina mazei Strain Isolated from Sediment Samples from an Amazonian Flooded Area.</title>
        <authorList>
            <person name="Assis das Gracas D."/>
            <person name="Thiago Juca Ramos R."/>
            <person name="Vieira Araujo A.C."/>
            <person name="Zahlouth R."/>
            <person name="Ribeiro Carneiro A."/>
            <person name="Souza Lopes T."/>
            <person name="Azevedo Barauna R."/>
            <person name="Azevedo V."/>
            <person name="Cruz Schneider M.P."/>
            <person name="Pellizari V.H."/>
            <person name="Silva A."/>
        </authorList>
    </citation>
    <scope>NUCLEOTIDE SEQUENCE [LARGE SCALE GENOMIC DNA]</scope>
    <source>
        <strain evidence="1 2">Tuc01</strain>
    </source>
</reference>
<dbReference type="HOGENOM" id="CLU_3039070_0_0_2"/>
<dbReference type="AlphaFoldDB" id="M1QJ54"/>
<name>M1QJ54_METMZ</name>
<evidence type="ECO:0000313" key="2">
    <source>
        <dbReference type="Proteomes" id="UP000011718"/>
    </source>
</evidence>
<gene>
    <name evidence="1" type="ORF">MmTuc01_1634</name>
</gene>
<organism evidence="1 2">
    <name type="scientific">Methanosarcina mazei Tuc01</name>
    <dbReference type="NCBI Taxonomy" id="1236903"/>
    <lineage>
        <taxon>Archaea</taxon>
        <taxon>Methanobacteriati</taxon>
        <taxon>Methanobacteriota</taxon>
        <taxon>Stenosarchaea group</taxon>
        <taxon>Methanomicrobia</taxon>
        <taxon>Methanosarcinales</taxon>
        <taxon>Methanosarcinaceae</taxon>
        <taxon>Methanosarcina</taxon>
    </lineage>
</organism>
<sequence>MNFSIRWFLLLLSYERKASRILTAEMLAKFANALKLGVEDLCVVNVKMSKVVIF</sequence>
<dbReference type="KEGG" id="mmaz:MmTuc01_1634"/>
<proteinExistence type="predicted"/>
<evidence type="ECO:0000313" key="1">
    <source>
        <dbReference type="EMBL" id="AGF96989.1"/>
    </source>
</evidence>
<dbReference type="Proteomes" id="UP000011718">
    <property type="component" value="Chromosome"/>
</dbReference>
<protein>
    <submittedName>
        <fullName evidence="1">Uncharacterized protein</fullName>
    </submittedName>
</protein>